<reference evidence="11 12" key="1">
    <citation type="submission" date="2019-03" db="EMBL/GenBank/DDBJ databases">
        <title>This is whole genome sequence of Paenibacillus sp MS74 strain.</title>
        <authorList>
            <person name="Trinh H.N."/>
        </authorList>
    </citation>
    <scope>NUCLEOTIDE SEQUENCE [LARGE SCALE GENOMIC DNA]</scope>
    <source>
        <strain evidence="11 12">MS74</strain>
    </source>
</reference>
<sequence length="857" mass="93793">MLKHRPAVAAALLWTAGYALACWTQWSWLSLYTSLFLALAAAAVWLLRAPGRSVVCGILLIGIAAGYYANYDRGNQTALPIATRMSEQQEAIDYETAGLIVSTVDVDGDKAAFTIRSDREGEGGEAIAVTVRLLTKEEQEQARTWRRGDAVSLSGLIQRPGEARNFDGFDYRAYLRLKHIHWQLNVKGVEQIQVGGSRSWNWYTVLRWNDQFRETLGGGIERIFPADQAGFMKSMLVGVRSDMDPLQFQQFSQLGLSHILAVSGLHVGIFLACLLWLMRRLGFTREAYLLTAMAMMPIYIVVTGAAPSIVRAGLMAMIALYAAYRHALKDGLNTVLIVGFGMLVWDPYYIHDVSFQLSFLVTIGLIIGVPAVNRLLPIRSAAWKNAVSIALVAQLVSFPVSIYYFNQFSLLSLAANFFLVPVFSLVSMPGGTASLILGLIYAPVGKAAAWLIARVNDLVFAVVDVSSRWDVFQTIWPSPGIGWIASYYASLTAVGWLLLAIKDRRTENDRPMLTPAARSNPISGLASGAAGRTAPAVGLTLSILSLLVLLGFAYKPDLLRDFGGEVDFIDVGQGDSILITTPLSRSVILIDGGGTVSFRKPGDEWKQRKDPYEVGRKLLVPLLKKRGIQRIDYLIVTHQDTDHIGGLQAVIEQIPVGRLLFNGTFKPGPGAEKLFQTALDKQVRLVKAHAGDTLQPDGATLLHILAPAPPEDHAGLRLEKNQNGESVVIYMEMSGTRWLFTGDMDQASENDVLTRLEAVNAAGGTTTTLPTIDVLKVAHHGSKTSTGVLWLDAWKPRMAVISAGVHNSYGHPNPLVLGRLEERNVSILRTDKHGEVQMKVKGGNIRLRTKLTDSTGR</sequence>
<keyword evidence="5 9" id="KW-0472">Membrane</keyword>
<evidence type="ECO:0000256" key="8">
    <source>
        <dbReference type="ARBA" id="ARBA00048505"/>
    </source>
</evidence>
<feature type="transmembrane region" description="Helical" evidence="9">
    <location>
        <begin position="481"/>
        <end position="501"/>
    </location>
</feature>
<dbReference type="EMBL" id="SMRT01000007">
    <property type="protein sequence ID" value="TDF96773.1"/>
    <property type="molecule type" value="Genomic_DNA"/>
</dbReference>
<keyword evidence="4 9" id="KW-1133">Transmembrane helix</keyword>
<comment type="subcellular location">
    <subcellularLocation>
        <location evidence="1">Cell membrane</location>
        <topology evidence="1">Multi-pass membrane protein</topology>
    </subcellularLocation>
</comment>
<dbReference type="InterPro" id="IPR036866">
    <property type="entry name" value="RibonucZ/Hydroxyglut_hydro"/>
</dbReference>
<dbReference type="PANTHER" id="PTHR30619">
    <property type="entry name" value="DNA INTERNALIZATION/COMPETENCE PROTEIN COMEC/REC2"/>
    <property type="match status" value="1"/>
</dbReference>
<dbReference type="SMART" id="SM00849">
    <property type="entry name" value="Lactamase_B"/>
    <property type="match status" value="1"/>
</dbReference>
<evidence type="ECO:0000256" key="3">
    <source>
        <dbReference type="ARBA" id="ARBA00022692"/>
    </source>
</evidence>
<dbReference type="GO" id="GO:0005886">
    <property type="term" value="C:plasma membrane"/>
    <property type="evidence" value="ECO:0007669"/>
    <property type="project" value="UniProtKB-SubCell"/>
</dbReference>
<feature type="transmembrane region" description="Helical" evidence="9">
    <location>
        <begin position="355"/>
        <end position="373"/>
    </location>
</feature>
<dbReference type="AlphaFoldDB" id="A0A4R5KMD6"/>
<dbReference type="InterPro" id="IPR025405">
    <property type="entry name" value="DUF4131"/>
</dbReference>
<dbReference type="InterPro" id="IPR004477">
    <property type="entry name" value="ComEC_N"/>
</dbReference>
<keyword evidence="3 9" id="KW-0812">Transmembrane</keyword>
<evidence type="ECO:0000256" key="4">
    <source>
        <dbReference type="ARBA" id="ARBA00022989"/>
    </source>
</evidence>
<keyword evidence="2" id="KW-1003">Cell membrane</keyword>
<feature type="domain" description="Metallo-beta-lactamase" evidence="10">
    <location>
        <begin position="573"/>
        <end position="779"/>
    </location>
</feature>
<evidence type="ECO:0000313" key="12">
    <source>
        <dbReference type="Proteomes" id="UP000295636"/>
    </source>
</evidence>
<dbReference type="NCBIfam" id="TIGR00360">
    <property type="entry name" value="ComEC_N-term"/>
    <property type="match status" value="1"/>
</dbReference>
<feature type="transmembrane region" description="Helical" evidence="9">
    <location>
        <begin position="255"/>
        <end position="278"/>
    </location>
</feature>
<dbReference type="CDD" id="cd07731">
    <property type="entry name" value="ComA-like_MBL-fold"/>
    <property type="match status" value="1"/>
</dbReference>
<comment type="caution">
    <text evidence="11">The sequence shown here is derived from an EMBL/GenBank/DDBJ whole genome shotgun (WGS) entry which is preliminary data.</text>
</comment>
<dbReference type="OrthoDB" id="9761531at2"/>
<evidence type="ECO:0000313" key="11">
    <source>
        <dbReference type="EMBL" id="TDF96773.1"/>
    </source>
</evidence>
<dbReference type="PANTHER" id="PTHR30619:SF1">
    <property type="entry name" value="RECOMBINATION PROTEIN 2"/>
    <property type="match status" value="1"/>
</dbReference>
<comment type="catalytic activity">
    <reaction evidence="8">
        <text>3',5'-cyclic UMP + H2O = UMP + H(+)</text>
        <dbReference type="Rhea" id="RHEA:70575"/>
        <dbReference type="ChEBI" id="CHEBI:15377"/>
        <dbReference type="ChEBI" id="CHEBI:15378"/>
        <dbReference type="ChEBI" id="CHEBI:57865"/>
        <dbReference type="ChEBI" id="CHEBI:184387"/>
    </reaction>
    <physiologicalReaction direction="left-to-right" evidence="8">
        <dbReference type="Rhea" id="RHEA:70576"/>
    </physiologicalReaction>
</comment>
<feature type="transmembrane region" description="Helical" evidence="9">
    <location>
        <begin position="385"/>
        <end position="405"/>
    </location>
</feature>
<proteinExistence type="predicted"/>
<dbReference type="Pfam" id="PF13567">
    <property type="entry name" value="DUF4131"/>
    <property type="match status" value="1"/>
</dbReference>
<evidence type="ECO:0000256" key="6">
    <source>
        <dbReference type="ARBA" id="ARBA00034221"/>
    </source>
</evidence>
<name>A0A4R5KMD6_9BACL</name>
<evidence type="ECO:0000256" key="5">
    <source>
        <dbReference type="ARBA" id="ARBA00023136"/>
    </source>
</evidence>
<evidence type="ECO:0000256" key="9">
    <source>
        <dbReference type="SAM" id="Phobius"/>
    </source>
</evidence>
<gene>
    <name evidence="11" type="ORF">E1757_16995</name>
</gene>
<dbReference type="Proteomes" id="UP000295636">
    <property type="component" value="Unassembled WGS sequence"/>
</dbReference>
<dbReference type="Pfam" id="PF00753">
    <property type="entry name" value="Lactamase_B"/>
    <property type="match status" value="1"/>
</dbReference>
<dbReference type="InterPro" id="IPR035681">
    <property type="entry name" value="ComA-like_MBL"/>
</dbReference>
<feature type="transmembrane region" description="Helical" evidence="9">
    <location>
        <begin position="54"/>
        <end position="71"/>
    </location>
</feature>
<evidence type="ECO:0000256" key="7">
    <source>
        <dbReference type="ARBA" id="ARBA00034301"/>
    </source>
</evidence>
<organism evidence="11 12">
    <name type="scientific">Paenibacillus piri</name>
    <dbReference type="NCBI Taxonomy" id="2547395"/>
    <lineage>
        <taxon>Bacteria</taxon>
        <taxon>Bacillati</taxon>
        <taxon>Bacillota</taxon>
        <taxon>Bacilli</taxon>
        <taxon>Bacillales</taxon>
        <taxon>Paenibacillaceae</taxon>
        <taxon>Paenibacillus</taxon>
    </lineage>
</organism>
<accession>A0A4R5KMD6</accession>
<dbReference type="InterPro" id="IPR052159">
    <property type="entry name" value="Competence_DNA_uptake"/>
</dbReference>
<dbReference type="Pfam" id="PF03772">
    <property type="entry name" value="Competence"/>
    <property type="match status" value="1"/>
</dbReference>
<evidence type="ECO:0000259" key="10">
    <source>
        <dbReference type="SMART" id="SM00849"/>
    </source>
</evidence>
<dbReference type="SUPFAM" id="SSF56281">
    <property type="entry name" value="Metallo-hydrolase/oxidoreductase"/>
    <property type="match status" value="1"/>
</dbReference>
<comment type="function">
    <text evidence="7">Counteracts the endogenous Pycsar antiviral defense system. Phosphodiesterase that enables metal-dependent hydrolysis of host cyclic nucleotide Pycsar defense signals such as cCMP and cUMP.</text>
</comment>
<dbReference type="RefSeq" id="WP_133230189.1">
    <property type="nucleotide sequence ID" value="NZ_SMRT01000007.1"/>
</dbReference>
<feature type="transmembrane region" description="Helical" evidence="9">
    <location>
        <begin position="285"/>
        <end position="302"/>
    </location>
</feature>
<dbReference type="Gene3D" id="3.60.15.10">
    <property type="entry name" value="Ribonuclease Z/Hydroxyacylglutathione hydrolase-like"/>
    <property type="match status" value="1"/>
</dbReference>
<feature type="transmembrane region" description="Helical" evidence="9">
    <location>
        <begin position="536"/>
        <end position="554"/>
    </location>
</feature>
<evidence type="ECO:0000256" key="2">
    <source>
        <dbReference type="ARBA" id="ARBA00022475"/>
    </source>
</evidence>
<protein>
    <submittedName>
        <fullName evidence="11">ComEC family DNA internalization-related competence protein</fullName>
    </submittedName>
</protein>
<comment type="catalytic activity">
    <reaction evidence="6">
        <text>3',5'-cyclic CMP + H2O = CMP + H(+)</text>
        <dbReference type="Rhea" id="RHEA:72675"/>
        <dbReference type="ChEBI" id="CHEBI:15377"/>
        <dbReference type="ChEBI" id="CHEBI:15378"/>
        <dbReference type="ChEBI" id="CHEBI:58003"/>
        <dbReference type="ChEBI" id="CHEBI:60377"/>
    </reaction>
    <physiologicalReaction direction="left-to-right" evidence="6">
        <dbReference type="Rhea" id="RHEA:72676"/>
    </physiologicalReaction>
</comment>
<dbReference type="InterPro" id="IPR001279">
    <property type="entry name" value="Metallo-B-lactamas"/>
</dbReference>
<keyword evidence="12" id="KW-1185">Reference proteome</keyword>
<evidence type="ECO:0000256" key="1">
    <source>
        <dbReference type="ARBA" id="ARBA00004651"/>
    </source>
</evidence>
<feature type="transmembrane region" description="Helical" evidence="9">
    <location>
        <begin position="331"/>
        <end position="349"/>
    </location>
</feature>